<dbReference type="Proteomes" id="UP000037660">
    <property type="component" value="Unassembled WGS sequence"/>
</dbReference>
<evidence type="ECO:0000313" key="3">
    <source>
        <dbReference type="Proteomes" id="UP000037660"/>
    </source>
</evidence>
<evidence type="ECO:0000256" key="1">
    <source>
        <dbReference type="SAM" id="MobiDB-lite"/>
    </source>
</evidence>
<proteinExistence type="predicted"/>
<reference evidence="2 3" key="2">
    <citation type="journal article" date="2016" name="Science">
        <title>A bacterium that degrades and assimilates poly(ethylene terephthalate).</title>
        <authorList>
            <person name="Yoshida S."/>
            <person name="Hiraga K."/>
            <person name="Takehana T."/>
            <person name="Taniguchi I."/>
            <person name="Yamaji H."/>
            <person name="Maeda Y."/>
            <person name="Toyohara K."/>
            <person name="Miyamoto K."/>
            <person name="Kimura Y."/>
            <person name="Oda K."/>
        </authorList>
    </citation>
    <scope>NUCLEOTIDE SEQUENCE [LARGE SCALE GENOMIC DNA]</scope>
    <source>
        <strain evidence="3">NBRC 110686 / TISTR 2288 / 201-F6</strain>
    </source>
</reference>
<accession>A0A0K8P7Z0</accession>
<sequence length="84" mass="8460">MSQGRADAGLTGGRRRQRAGTPAAPGRSGLGRGSRCNPLRPSCGMVAFLGARPNRSSASRPIPSLLAAKVSMSGPDSARVGISA</sequence>
<keyword evidence="3" id="KW-1185">Reference proteome</keyword>
<evidence type="ECO:0000313" key="2">
    <source>
        <dbReference type="EMBL" id="GAP38746.1"/>
    </source>
</evidence>
<dbReference type="EMBL" id="BBYR01000085">
    <property type="protein sequence ID" value="GAP38746.1"/>
    <property type="molecule type" value="Genomic_DNA"/>
</dbReference>
<protein>
    <submittedName>
        <fullName evidence="2">Uncharacterized protein</fullName>
    </submittedName>
</protein>
<name>A0A0K8P7Z0_PISS1</name>
<gene>
    <name evidence="2" type="ORF">ISF6_5299</name>
</gene>
<feature type="region of interest" description="Disordered" evidence="1">
    <location>
        <begin position="1"/>
        <end position="38"/>
    </location>
</feature>
<organism evidence="2 3">
    <name type="scientific">Piscinibacter sakaiensis</name>
    <name type="common">Ideonella sakaiensis</name>
    <dbReference type="NCBI Taxonomy" id="1547922"/>
    <lineage>
        <taxon>Bacteria</taxon>
        <taxon>Pseudomonadati</taxon>
        <taxon>Pseudomonadota</taxon>
        <taxon>Betaproteobacteria</taxon>
        <taxon>Burkholderiales</taxon>
        <taxon>Sphaerotilaceae</taxon>
        <taxon>Piscinibacter</taxon>
    </lineage>
</organism>
<dbReference type="STRING" id="1547922.ISF6_5299"/>
<comment type="caution">
    <text evidence="2">The sequence shown here is derived from an EMBL/GenBank/DDBJ whole genome shotgun (WGS) entry which is preliminary data.</text>
</comment>
<dbReference type="AlphaFoldDB" id="A0A0K8P7Z0"/>
<reference evidence="3" key="1">
    <citation type="submission" date="2015-07" db="EMBL/GenBank/DDBJ databases">
        <title>Discovery of a poly(ethylene terephthalate assimilation.</title>
        <authorList>
            <person name="Yoshida S."/>
            <person name="Hiraga K."/>
            <person name="Takehana T."/>
            <person name="Taniguchi I."/>
            <person name="Yamaji H."/>
            <person name="Maeda Y."/>
            <person name="Toyohara K."/>
            <person name="Miyamoto K."/>
            <person name="Kimura Y."/>
            <person name="Oda K."/>
        </authorList>
    </citation>
    <scope>NUCLEOTIDE SEQUENCE [LARGE SCALE GENOMIC DNA]</scope>
    <source>
        <strain evidence="3">NBRC 110686 / TISTR 2288 / 201-F6</strain>
    </source>
</reference>